<evidence type="ECO:0000313" key="3">
    <source>
        <dbReference type="EMBL" id="BCO28579.1"/>
    </source>
</evidence>
<dbReference type="Pfam" id="PF25800">
    <property type="entry name" value="FimV_N"/>
    <property type="match status" value="1"/>
</dbReference>
<dbReference type="InterPro" id="IPR057840">
    <property type="entry name" value="FimV_N"/>
</dbReference>
<dbReference type="InterPro" id="IPR020012">
    <property type="entry name" value="LysM_FimV"/>
</dbReference>
<gene>
    <name evidence="3" type="ORF">MIZ03_3488</name>
</gene>
<feature type="compositionally biased region" description="Low complexity" evidence="1">
    <location>
        <begin position="183"/>
        <end position="205"/>
    </location>
</feature>
<feature type="region of interest" description="Disordered" evidence="1">
    <location>
        <begin position="183"/>
        <end position="214"/>
    </location>
</feature>
<sequence length="881" mass="92117">MIVKSHRWQLTAVTVAALTGLWATHANALSLGRVFVQSSLGEALKAEIEILDINADEAASLSARVAPPESFKSAGLDYNPVMANLRAKLARRANGQAYLQISSDRPVNDPFVDMILEANWSSGRIVRDYTMLFDPPNLRQTAAVPPTLAQVPVAALPDAITQRPATALPAQTTKPAAAVVPAPARAKAKPAQTTTPPSPAPAAQRQESKPAQVNVKAGDTAGRIAVAHKPESVSLDQMLVAMLRTNPDAFIGDNINRIKAGAVVTLPTEDQASATSAEQAQKIIFAQSSDFNTFRRQLADHVPTTPTNLSARAVSGKIEASVKDSKPQVATPDKLTLTKGSVTAHSSEDQLANANNDQAIANRKAELSKNIQELNKLAASSSGATKPAAPTSGPIPNLDVHSPMPTSAPLAQASAPTAAASLAITPPALAASAPAAVASAAATSQASAPKKPVSKPVLAPPAPVTEPSFVDTLLENPLLPLGAGGLIALLAGFAFYKVRQRKKTAALDSSFLESRLNPESFFGASGGQNVDTNDNPVTGSSMIYSPSQLDAVDDVDPVAEADVYLAYGRDLQAEEILKDALRSNPNRLAIHQKLLEIYAKRGDTKTFEAIATLAFNLTNGTGQDWEQVCEKGLAIDPDNVLYLPGGQPQAVPSASTSPMALETANAITDHSADDLSPEQLAPATDLDLDLDLDFSLDEPAPGGSTNLLPPVEPAGTMPSPQASEPDFSTEPLPSLSMEPLPFDMPESAPQPAPVPSASNELLAMDGLDFSLPDTPESSASDGFNKTQTLDNTSAATPPAQPDSGMLEFDLSSLSLHLDDEPITESGAMPNAIENPLETKLALAEEFKAIGDDDGARALIEEVIAEAAGEIKTKAQRALKQL</sequence>
<evidence type="ECO:0000313" key="4">
    <source>
        <dbReference type="Proteomes" id="UP000824366"/>
    </source>
</evidence>
<feature type="region of interest" description="Disordered" evidence="1">
    <location>
        <begin position="378"/>
        <end position="412"/>
    </location>
</feature>
<accession>A0ABM7MQL4</accession>
<evidence type="ECO:0000259" key="2">
    <source>
        <dbReference type="Pfam" id="PF25800"/>
    </source>
</evidence>
<protein>
    <recommendedName>
        <fullName evidence="2">FimV N-terminal domain-containing protein</fullName>
    </recommendedName>
</protein>
<keyword evidence="4" id="KW-1185">Reference proteome</keyword>
<dbReference type="InterPro" id="IPR038440">
    <property type="entry name" value="FimV_C_sf"/>
</dbReference>
<dbReference type="NCBIfam" id="TIGR03505">
    <property type="entry name" value="FimV_core"/>
    <property type="match status" value="1"/>
</dbReference>
<feature type="region of interest" description="Disordered" evidence="1">
    <location>
        <begin position="693"/>
        <end position="758"/>
    </location>
</feature>
<organism evidence="3 4">
    <name type="scientific">Rhodoferax lithotrophicus</name>
    <dbReference type="NCBI Taxonomy" id="2798804"/>
    <lineage>
        <taxon>Bacteria</taxon>
        <taxon>Pseudomonadati</taxon>
        <taxon>Pseudomonadota</taxon>
        <taxon>Betaproteobacteria</taxon>
        <taxon>Burkholderiales</taxon>
        <taxon>Comamonadaceae</taxon>
        <taxon>Rhodoferax</taxon>
    </lineage>
</organism>
<proteinExistence type="predicted"/>
<feature type="domain" description="FimV N-terminal" evidence="2">
    <location>
        <begin position="29"/>
        <end position="136"/>
    </location>
</feature>
<feature type="compositionally biased region" description="Low complexity" evidence="1">
    <location>
        <begin position="730"/>
        <end position="747"/>
    </location>
</feature>
<dbReference type="InterPro" id="IPR020011">
    <property type="entry name" value="FimV_C"/>
</dbReference>
<dbReference type="RefSeq" id="WP_317134799.1">
    <property type="nucleotide sequence ID" value="NZ_AP024238.1"/>
</dbReference>
<dbReference type="EMBL" id="AP024238">
    <property type="protein sequence ID" value="BCO28579.1"/>
    <property type="molecule type" value="Genomic_DNA"/>
</dbReference>
<feature type="compositionally biased region" description="Polar residues" evidence="1">
    <location>
        <begin position="775"/>
        <end position="795"/>
    </location>
</feature>
<reference evidence="3 4" key="1">
    <citation type="journal article" date="2021" name="Microbiol. Spectr.">
        <title>A Single Bacterium Capable of Oxidation and Reduction of Iron at Circumneutral pH.</title>
        <authorList>
            <person name="Kato S."/>
            <person name="Ohkuma M."/>
        </authorList>
    </citation>
    <scope>NUCLEOTIDE SEQUENCE [LARGE SCALE GENOMIC DNA]</scope>
    <source>
        <strain evidence="3 4">MIZ03</strain>
    </source>
</reference>
<feature type="region of interest" description="Disordered" evidence="1">
    <location>
        <begin position="770"/>
        <end position="805"/>
    </location>
</feature>
<dbReference type="Proteomes" id="UP000824366">
    <property type="component" value="Chromosome"/>
</dbReference>
<name>A0ABM7MQL4_9BURK</name>
<evidence type="ECO:0000256" key="1">
    <source>
        <dbReference type="SAM" id="MobiDB-lite"/>
    </source>
</evidence>
<dbReference type="NCBIfam" id="TIGR03504">
    <property type="entry name" value="FimV_Cterm"/>
    <property type="match status" value="1"/>
</dbReference>
<dbReference type="Gene3D" id="1.20.58.2200">
    <property type="match status" value="1"/>
</dbReference>